<sequence length="179" mass="20267">MAFTFCLNTSTIKLQPLMEKIRLVGEAGFAGIELWLNDVLEHVARGGEVSDLEKAIADQGLIVPSVIAMRQWGDFEGWEHQLVLDEARRRFALGARLGAPFIVATPPLESTETEHLPERYRELLEIGREEGIRPTFEYISFFKSVHTLSRAWEIVQEADDRDATLILDAFHNWNSGSTL</sequence>
<gene>
    <name evidence="2" type="ORF">METZ01_LOCUS430101</name>
</gene>
<dbReference type="PANTHER" id="PTHR12110">
    <property type="entry name" value="HYDROXYPYRUVATE ISOMERASE"/>
    <property type="match status" value="1"/>
</dbReference>
<reference evidence="2" key="1">
    <citation type="submission" date="2018-05" db="EMBL/GenBank/DDBJ databases">
        <authorList>
            <person name="Lanie J.A."/>
            <person name="Ng W.-L."/>
            <person name="Kazmierczak K.M."/>
            <person name="Andrzejewski T.M."/>
            <person name="Davidsen T.M."/>
            <person name="Wayne K.J."/>
            <person name="Tettelin H."/>
            <person name="Glass J.I."/>
            <person name="Rusch D."/>
            <person name="Podicherti R."/>
            <person name="Tsui H.-C.T."/>
            <person name="Winkler M.E."/>
        </authorList>
    </citation>
    <scope>NUCLEOTIDE SEQUENCE</scope>
</reference>
<dbReference type="EMBL" id="UINC01172262">
    <property type="protein sequence ID" value="SVD77247.1"/>
    <property type="molecule type" value="Genomic_DNA"/>
</dbReference>
<feature type="domain" description="Xylose isomerase-like TIM barrel" evidence="1">
    <location>
        <begin position="22"/>
        <end position="174"/>
    </location>
</feature>
<dbReference type="PANTHER" id="PTHR12110:SF48">
    <property type="entry name" value="BLL3656 PROTEIN"/>
    <property type="match status" value="1"/>
</dbReference>
<dbReference type="Pfam" id="PF01261">
    <property type="entry name" value="AP_endonuc_2"/>
    <property type="match status" value="1"/>
</dbReference>
<accession>A0A382Y1L6</accession>
<dbReference type="InterPro" id="IPR050312">
    <property type="entry name" value="IolE/XylAMocC-like"/>
</dbReference>
<dbReference type="InterPro" id="IPR013022">
    <property type="entry name" value="Xyl_isomerase-like_TIM-brl"/>
</dbReference>
<evidence type="ECO:0000313" key="2">
    <source>
        <dbReference type="EMBL" id="SVD77247.1"/>
    </source>
</evidence>
<dbReference type="SUPFAM" id="SSF51658">
    <property type="entry name" value="Xylose isomerase-like"/>
    <property type="match status" value="1"/>
</dbReference>
<feature type="non-terminal residue" evidence="2">
    <location>
        <position position="179"/>
    </location>
</feature>
<protein>
    <recommendedName>
        <fullName evidence="1">Xylose isomerase-like TIM barrel domain-containing protein</fullName>
    </recommendedName>
</protein>
<organism evidence="2">
    <name type="scientific">marine metagenome</name>
    <dbReference type="NCBI Taxonomy" id="408172"/>
    <lineage>
        <taxon>unclassified sequences</taxon>
        <taxon>metagenomes</taxon>
        <taxon>ecological metagenomes</taxon>
    </lineage>
</organism>
<dbReference type="AlphaFoldDB" id="A0A382Y1L6"/>
<dbReference type="Gene3D" id="3.20.20.150">
    <property type="entry name" value="Divalent-metal-dependent TIM barrel enzymes"/>
    <property type="match status" value="1"/>
</dbReference>
<dbReference type="InterPro" id="IPR036237">
    <property type="entry name" value="Xyl_isomerase-like_sf"/>
</dbReference>
<proteinExistence type="predicted"/>
<name>A0A382Y1L6_9ZZZZ</name>
<evidence type="ECO:0000259" key="1">
    <source>
        <dbReference type="Pfam" id="PF01261"/>
    </source>
</evidence>